<feature type="transmembrane region" description="Helical" evidence="8">
    <location>
        <begin position="62"/>
        <end position="82"/>
    </location>
</feature>
<evidence type="ECO:0000259" key="9">
    <source>
        <dbReference type="PROSITE" id="PS50928"/>
    </source>
</evidence>
<dbReference type="PANTHER" id="PTHR42929:SF1">
    <property type="entry name" value="INNER MEMBRANE ABC TRANSPORTER PERMEASE PROTEIN YDCU-RELATED"/>
    <property type="match status" value="1"/>
</dbReference>
<evidence type="ECO:0000313" key="10">
    <source>
        <dbReference type="EMBL" id="MDK7186448.1"/>
    </source>
</evidence>
<evidence type="ECO:0000256" key="3">
    <source>
        <dbReference type="ARBA" id="ARBA00022448"/>
    </source>
</evidence>
<evidence type="ECO:0000256" key="7">
    <source>
        <dbReference type="ARBA" id="ARBA00023136"/>
    </source>
</evidence>
<protein>
    <submittedName>
        <fullName evidence="10">ABC transporter permease</fullName>
    </submittedName>
</protein>
<dbReference type="PROSITE" id="PS50928">
    <property type="entry name" value="ABC_TM1"/>
    <property type="match status" value="1"/>
</dbReference>
<dbReference type="PANTHER" id="PTHR42929">
    <property type="entry name" value="INNER MEMBRANE ABC TRANSPORTER PERMEASE PROTEIN YDCU-RELATED-RELATED"/>
    <property type="match status" value="1"/>
</dbReference>
<dbReference type="GO" id="GO:0005886">
    <property type="term" value="C:plasma membrane"/>
    <property type="evidence" value="ECO:0007669"/>
    <property type="project" value="UniProtKB-SubCell"/>
</dbReference>
<keyword evidence="4" id="KW-1003">Cell membrane</keyword>
<dbReference type="Pfam" id="PF00528">
    <property type="entry name" value="BPD_transp_1"/>
    <property type="match status" value="1"/>
</dbReference>
<dbReference type="SUPFAM" id="SSF161098">
    <property type="entry name" value="MetI-like"/>
    <property type="match status" value="1"/>
</dbReference>
<name>A0AAJ1Q4P4_9LACT</name>
<proteinExistence type="inferred from homology"/>
<feature type="domain" description="ABC transmembrane type-1" evidence="9">
    <location>
        <begin position="56"/>
        <end position="262"/>
    </location>
</feature>
<dbReference type="InterPro" id="IPR035906">
    <property type="entry name" value="MetI-like_sf"/>
</dbReference>
<dbReference type="InterPro" id="IPR000515">
    <property type="entry name" value="MetI-like"/>
</dbReference>
<evidence type="ECO:0000313" key="11">
    <source>
        <dbReference type="Proteomes" id="UP001229251"/>
    </source>
</evidence>
<keyword evidence="3 8" id="KW-0813">Transport</keyword>
<keyword evidence="7 8" id="KW-0472">Membrane</keyword>
<keyword evidence="6 8" id="KW-1133">Transmembrane helix</keyword>
<feature type="transmembrane region" description="Helical" evidence="8">
    <location>
        <begin position="241"/>
        <end position="262"/>
    </location>
</feature>
<evidence type="ECO:0000256" key="6">
    <source>
        <dbReference type="ARBA" id="ARBA00022989"/>
    </source>
</evidence>
<dbReference type="GO" id="GO:0055085">
    <property type="term" value="P:transmembrane transport"/>
    <property type="evidence" value="ECO:0007669"/>
    <property type="project" value="InterPro"/>
</dbReference>
<evidence type="ECO:0000256" key="4">
    <source>
        <dbReference type="ARBA" id="ARBA00022475"/>
    </source>
</evidence>
<dbReference type="RefSeq" id="WP_129753408.1">
    <property type="nucleotide sequence ID" value="NZ_CP138857.1"/>
</dbReference>
<accession>A0AAJ1Q4P4</accession>
<dbReference type="Gene3D" id="1.10.3720.10">
    <property type="entry name" value="MetI-like"/>
    <property type="match status" value="1"/>
</dbReference>
<feature type="transmembrane region" description="Helical" evidence="8">
    <location>
        <begin position="185"/>
        <end position="206"/>
    </location>
</feature>
<feature type="transmembrane region" description="Helical" evidence="8">
    <location>
        <begin position="94"/>
        <end position="114"/>
    </location>
</feature>
<feature type="transmembrane region" description="Helical" evidence="8">
    <location>
        <begin position="7"/>
        <end position="30"/>
    </location>
</feature>
<evidence type="ECO:0000256" key="8">
    <source>
        <dbReference type="RuleBase" id="RU363032"/>
    </source>
</evidence>
<dbReference type="Proteomes" id="UP001229251">
    <property type="component" value="Unassembled WGS sequence"/>
</dbReference>
<comment type="similarity">
    <text evidence="2">Belongs to the binding-protein-dependent transport system permease family. CysTW subfamily.</text>
</comment>
<dbReference type="CDD" id="cd06261">
    <property type="entry name" value="TM_PBP2"/>
    <property type="match status" value="1"/>
</dbReference>
<feature type="transmembrane region" description="Helical" evidence="8">
    <location>
        <begin position="143"/>
        <end position="164"/>
    </location>
</feature>
<organism evidence="10 11">
    <name type="scientific">Facklamia hominis</name>
    <dbReference type="NCBI Taxonomy" id="178214"/>
    <lineage>
        <taxon>Bacteria</taxon>
        <taxon>Bacillati</taxon>
        <taxon>Bacillota</taxon>
        <taxon>Bacilli</taxon>
        <taxon>Lactobacillales</taxon>
        <taxon>Aerococcaceae</taxon>
        <taxon>Facklamia</taxon>
    </lineage>
</organism>
<dbReference type="AlphaFoldDB" id="A0AAJ1Q4P4"/>
<evidence type="ECO:0000256" key="2">
    <source>
        <dbReference type="ARBA" id="ARBA00007069"/>
    </source>
</evidence>
<reference evidence="10" key="1">
    <citation type="submission" date="2023-05" db="EMBL/GenBank/DDBJ databases">
        <title>Cataloging the Phylogenetic Diversity of Human Bladder Bacteria.</title>
        <authorList>
            <person name="Du J."/>
        </authorList>
    </citation>
    <scope>NUCLEOTIDE SEQUENCE</scope>
    <source>
        <strain evidence="10">UMB1231</strain>
    </source>
</reference>
<evidence type="ECO:0000256" key="5">
    <source>
        <dbReference type="ARBA" id="ARBA00022692"/>
    </source>
</evidence>
<comment type="subcellular location">
    <subcellularLocation>
        <location evidence="1 8">Cell membrane</location>
        <topology evidence="1 8">Multi-pass membrane protein</topology>
    </subcellularLocation>
</comment>
<comment type="caution">
    <text evidence="10">The sequence shown here is derived from an EMBL/GenBank/DDBJ whole genome shotgun (WGS) entry which is preliminary data.</text>
</comment>
<evidence type="ECO:0000256" key="1">
    <source>
        <dbReference type="ARBA" id="ARBA00004651"/>
    </source>
</evidence>
<gene>
    <name evidence="10" type="ORF">QP433_00455</name>
</gene>
<sequence length="275" mass="30488">MKQKHQYLWILPGVVILLLFLIFPLLSILYPTIMPDGFNLSAYGEFFANSFNRSVFWRTLKIASLVTFLAALLGLPTAYYMANCSAKVRSLLMGLVLFPLLINSVVRSFAWITILGRNGLINQLLASLHWVNEPIKLLYTESAIVIGSLYLFLPLMIITLVGVIETINPEIIEASRSLGASPIRSFWDVIFPLTLPGIIVGSILVFTGTLTAYTTPQLLGGNENMLMSTFLYQNAMTLGDWQLAGVIALLMIVVTIIVMKALNAMARQLDKRGTI</sequence>
<dbReference type="EMBL" id="JASOOE010000001">
    <property type="protein sequence ID" value="MDK7186448.1"/>
    <property type="molecule type" value="Genomic_DNA"/>
</dbReference>
<keyword evidence="5 8" id="KW-0812">Transmembrane</keyword>